<gene>
    <name evidence="1" type="ORF">FOMPIDRAFT_91980</name>
</gene>
<accession>S8DMH9</accession>
<organism evidence="1 2">
    <name type="scientific">Fomitopsis schrenkii</name>
    <name type="common">Brown rot fungus</name>
    <dbReference type="NCBI Taxonomy" id="2126942"/>
    <lineage>
        <taxon>Eukaryota</taxon>
        <taxon>Fungi</taxon>
        <taxon>Dikarya</taxon>
        <taxon>Basidiomycota</taxon>
        <taxon>Agaricomycotina</taxon>
        <taxon>Agaricomycetes</taxon>
        <taxon>Polyporales</taxon>
        <taxon>Fomitopsis</taxon>
    </lineage>
</organism>
<dbReference type="Proteomes" id="UP000015241">
    <property type="component" value="Unassembled WGS sequence"/>
</dbReference>
<name>S8DMH9_FOMSC</name>
<dbReference type="HOGENOM" id="CLU_2904208_0_0_1"/>
<dbReference type="OrthoDB" id="538336at2759"/>
<reference evidence="1 2" key="1">
    <citation type="journal article" date="2012" name="Science">
        <title>The Paleozoic origin of enzymatic lignin decomposition reconstructed from 31 fungal genomes.</title>
        <authorList>
            <person name="Floudas D."/>
            <person name="Binder M."/>
            <person name="Riley R."/>
            <person name="Barry K."/>
            <person name="Blanchette R.A."/>
            <person name="Henrissat B."/>
            <person name="Martinez A.T."/>
            <person name="Otillar R."/>
            <person name="Spatafora J.W."/>
            <person name="Yadav J.S."/>
            <person name="Aerts A."/>
            <person name="Benoit I."/>
            <person name="Boyd A."/>
            <person name="Carlson A."/>
            <person name="Copeland A."/>
            <person name="Coutinho P.M."/>
            <person name="de Vries R.P."/>
            <person name="Ferreira P."/>
            <person name="Findley K."/>
            <person name="Foster B."/>
            <person name="Gaskell J."/>
            <person name="Glotzer D."/>
            <person name="Gorecki P."/>
            <person name="Heitman J."/>
            <person name="Hesse C."/>
            <person name="Hori C."/>
            <person name="Igarashi K."/>
            <person name="Jurgens J.A."/>
            <person name="Kallen N."/>
            <person name="Kersten P."/>
            <person name="Kohler A."/>
            <person name="Kuees U."/>
            <person name="Kumar T.K.A."/>
            <person name="Kuo A."/>
            <person name="LaButti K."/>
            <person name="Larrondo L.F."/>
            <person name="Lindquist E."/>
            <person name="Ling A."/>
            <person name="Lombard V."/>
            <person name="Lucas S."/>
            <person name="Lundell T."/>
            <person name="Martin R."/>
            <person name="McLaughlin D.J."/>
            <person name="Morgenstern I."/>
            <person name="Morin E."/>
            <person name="Murat C."/>
            <person name="Nagy L.G."/>
            <person name="Nolan M."/>
            <person name="Ohm R.A."/>
            <person name="Patyshakuliyeva A."/>
            <person name="Rokas A."/>
            <person name="Ruiz-Duenas F.J."/>
            <person name="Sabat G."/>
            <person name="Salamov A."/>
            <person name="Samejima M."/>
            <person name="Schmutz J."/>
            <person name="Slot J.C."/>
            <person name="St John F."/>
            <person name="Stenlid J."/>
            <person name="Sun H."/>
            <person name="Sun S."/>
            <person name="Syed K."/>
            <person name="Tsang A."/>
            <person name="Wiebenga A."/>
            <person name="Young D."/>
            <person name="Pisabarro A."/>
            <person name="Eastwood D.C."/>
            <person name="Martin F."/>
            <person name="Cullen D."/>
            <person name="Grigoriev I.V."/>
            <person name="Hibbett D.S."/>
        </authorList>
    </citation>
    <scope>NUCLEOTIDE SEQUENCE</scope>
    <source>
        <strain evidence="2">FP-58527</strain>
    </source>
</reference>
<dbReference type="AlphaFoldDB" id="S8DMH9"/>
<sequence>MGWFMIQYYRGGQKRLLYYMVGRIEMDTRGFLIVEEDVTAIGIRLYTHTLSRSAASTLRALG</sequence>
<dbReference type="InParanoid" id="S8DMH9"/>
<keyword evidence="2" id="KW-1185">Reference proteome</keyword>
<evidence type="ECO:0000313" key="2">
    <source>
        <dbReference type="Proteomes" id="UP000015241"/>
    </source>
</evidence>
<evidence type="ECO:0000313" key="1">
    <source>
        <dbReference type="EMBL" id="EPS93847.1"/>
    </source>
</evidence>
<protein>
    <submittedName>
        <fullName evidence="1">Uncharacterized protein</fullName>
    </submittedName>
</protein>
<dbReference type="EMBL" id="KE504254">
    <property type="protein sequence ID" value="EPS93847.1"/>
    <property type="molecule type" value="Genomic_DNA"/>
</dbReference>
<proteinExistence type="predicted"/>